<keyword evidence="3" id="KW-1185">Reference proteome</keyword>
<dbReference type="InterPro" id="IPR015797">
    <property type="entry name" value="NUDIX_hydrolase-like_dom_sf"/>
</dbReference>
<dbReference type="Proteomes" id="UP001055804">
    <property type="component" value="Unassembled WGS sequence"/>
</dbReference>
<dbReference type="PIRSF" id="PIRSF019423">
    <property type="entry name" value="NMN_biosyn"/>
    <property type="match status" value="1"/>
</dbReference>
<reference evidence="2" key="1">
    <citation type="submission" date="2022-06" db="EMBL/GenBank/DDBJ databases">
        <title>Isolation and Genomics of Futiania mangrovii gen. nov., sp. nov., a Rare and Metabolically-versatile member in the Class Alphaproteobacteria.</title>
        <authorList>
            <person name="Liu L."/>
            <person name="Huang W.-C."/>
            <person name="Pan J."/>
            <person name="Li J."/>
            <person name="Huang Y."/>
            <person name="Du H."/>
            <person name="Liu Y."/>
            <person name="Li M."/>
        </authorList>
    </citation>
    <scope>NUCLEOTIDE SEQUENCE</scope>
    <source>
        <strain evidence="2">FT118</strain>
    </source>
</reference>
<dbReference type="InterPro" id="IPR011213">
    <property type="entry name" value="NMN_biosyn"/>
</dbReference>
<dbReference type="InterPro" id="IPR054105">
    <property type="entry name" value="WHD_NrtR"/>
</dbReference>
<dbReference type="SUPFAM" id="SSF46785">
    <property type="entry name" value="Winged helix' DNA-binding domain"/>
    <property type="match status" value="1"/>
</dbReference>
<dbReference type="InterPro" id="IPR036388">
    <property type="entry name" value="WH-like_DNA-bd_sf"/>
</dbReference>
<dbReference type="RefSeq" id="WP_269333508.1">
    <property type="nucleotide sequence ID" value="NZ_JAMZFT010000003.1"/>
</dbReference>
<dbReference type="Pfam" id="PF21906">
    <property type="entry name" value="WHD_NrtR"/>
    <property type="match status" value="1"/>
</dbReference>
<dbReference type="EMBL" id="JAMZFT010000003">
    <property type="protein sequence ID" value="MCP1337544.1"/>
    <property type="molecule type" value="Genomic_DNA"/>
</dbReference>
<proteinExistence type="predicted"/>
<protein>
    <submittedName>
        <fullName evidence="2">NAD regulator</fullName>
    </submittedName>
</protein>
<dbReference type="SUPFAM" id="SSF55811">
    <property type="entry name" value="Nudix"/>
    <property type="match status" value="1"/>
</dbReference>
<sequence>MDVLIDLNAVIVSVDGDRPQVLTVPHAEAGGEAGLPFGPFDPQAHRTLELGLRTWVEEQTRLPLGYVEQLYTFGDRGRHGPGEDVRVVSVGYLALTRAAPRPAETGARWADWYAFLPWEDWRKGPPALIAERIVPALDAWAGDGPTPARRERRRARINACFGGGGFDWDEERVLDRYELLYEAGLVRERARDDAGTVTLSGPSPLGADRPMPFDHRRILATAIGRLRAKLKYRPVVFELMPATFTLLELQRCVEAVTGAGFHKQNFRRYVERSGLVEPTGAIVARGPGRPAAEHRFKREALLERPATGVRVSPTLGPR</sequence>
<gene>
    <name evidence="2" type="ORF">NJQ99_14070</name>
</gene>
<dbReference type="Gene3D" id="1.10.10.10">
    <property type="entry name" value="Winged helix-like DNA-binding domain superfamily/Winged helix DNA-binding domain"/>
    <property type="match status" value="1"/>
</dbReference>
<dbReference type="Gene3D" id="3.90.79.10">
    <property type="entry name" value="Nucleoside Triphosphate Pyrophosphohydrolase"/>
    <property type="match status" value="1"/>
</dbReference>
<feature type="domain" description="NrtR DNA-binding winged helix" evidence="1">
    <location>
        <begin position="236"/>
        <end position="296"/>
    </location>
</feature>
<name>A0A9J6PIB0_9PROT</name>
<dbReference type="InterPro" id="IPR036390">
    <property type="entry name" value="WH_DNA-bd_sf"/>
</dbReference>
<evidence type="ECO:0000313" key="3">
    <source>
        <dbReference type="Proteomes" id="UP001055804"/>
    </source>
</evidence>
<evidence type="ECO:0000313" key="2">
    <source>
        <dbReference type="EMBL" id="MCP1337544.1"/>
    </source>
</evidence>
<accession>A0A9J6PIB0</accession>
<dbReference type="CDD" id="cd18873">
    <property type="entry name" value="NUDIX_NadM_like"/>
    <property type="match status" value="1"/>
</dbReference>
<organism evidence="2 3">
    <name type="scientific">Futiania mangrovi</name>
    <dbReference type="NCBI Taxonomy" id="2959716"/>
    <lineage>
        <taxon>Bacteria</taxon>
        <taxon>Pseudomonadati</taxon>
        <taxon>Pseudomonadota</taxon>
        <taxon>Alphaproteobacteria</taxon>
        <taxon>Futianiales</taxon>
        <taxon>Futianiaceae</taxon>
        <taxon>Futiania</taxon>
    </lineage>
</organism>
<evidence type="ECO:0000259" key="1">
    <source>
        <dbReference type="Pfam" id="PF21906"/>
    </source>
</evidence>
<comment type="caution">
    <text evidence="2">The sequence shown here is derived from an EMBL/GenBank/DDBJ whole genome shotgun (WGS) entry which is preliminary data.</text>
</comment>
<dbReference type="AlphaFoldDB" id="A0A9J6PIB0"/>